<evidence type="ECO:0000256" key="1">
    <source>
        <dbReference type="ARBA" id="ARBA00022729"/>
    </source>
</evidence>
<feature type="domain" description="PGF-CTERM archaeal protein-sorting signal" evidence="4">
    <location>
        <begin position="211"/>
        <end position="233"/>
    </location>
</feature>
<dbReference type="RefSeq" id="WP_227227988.1">
    <property type="nucleotide sequence ID" value="NZ_JAJCVJ010000001.1"/>
</dbReference>
<sequence>MKDHSYARTLFLVVIVVAGAFTGGAVAASDGSVEAEPSTPGETAQHVVSVTVGDDSAGSLTGLEVDYSGSGIDLNNVSQSDIVKIGIDRDDDADGRETDENANDDLDSVSASNDGETLTIDTGGSYSIESGDEIVVVIDGLTNPSAGEYDVTIDINPQSSGGETTATLTIGASDGDDDDGTATDSDDDSMDGDDSAGGDDENGDGETTTSTPGFGVTVALVALIGTALFVARRT</sequence>
<evidence type="ECO:0000313" key="6">
    <source>
        <dbReference type="Proteomes" id="UP001596201"/>
    </source>
</evidence>
<keyword evidence="3" id="KW-0812">Transmembrane</keyword>
<dbReference type="GO" id="GO:0030115">
    <property type="term" value="C:S-layer"/>
    <property type="evidence" value="ECO:0007669"/>
    <property type="project" value="UniProtKB-SubCell"/>
</dbReference>
<feature type="compositionally biased region" description="Acidic residues" evidence="2">
    <location>
        <begin position="174"/>
        <end position="204"/>
    </location>
</feature>
<accession>A0ABD5R9F3</accession>
<feature type="region of interest" description="Disordered" evidence="2">
    <location>
        <begin position="154"/>
        <end position="212"/>
    </location>
</feature>
<name>A0ABD5R9F3_9EURY</name>
<dbReference type="AlphaFoldDB" id="A0ABD5R9F3"/>
<evidence type="ECO:0000256" key="2">
    <source>
        <dbReference type="SAM" id="MobiDB-lite"/>
    </source>
</evidence>
<reference evidence="5 6" key="1">
    <citation type="journal article" date="2019" name="Int. J. Syst. Evol. Microbiol.">
        <title>The Global Catalogue of Microorganisms (GCM) 10K type strain sequencing project: providing services to taxonomists for standard genome sequencing and annotation.</title>
        <authorList>
            <consortium name="The Broad Institute Genomics Platform"/>
            <consortium name="The Broad Institute Genome Sequencing Center for Infectious Disease"/>
            <person name="Wu L."/>
            <person name="Ma J."/>
        </authorList>
    </citation>
    <scope>NUCLEOTIDE SEQUENCE [LARGE SCALE GENOMIC DNA]</scope>
    <source>
        <strain evidence="5 6">CGMCC 1.12237</strain>
    </source>
</reference>
<dbReference type="Pfam" id="PF18204">
    <property type="entry name" value="PGF-CTERM"/>
    <property type="match status" value="1"/>
</dbReference>
<gene>
    <name evidence="5" type="ORF">ACFPJ5_06955</name>
</gene>
<dbReference type="Proteomes" id="UP001596201">
    <property type="component" value="Unassembled WGS sequence"/>
</dbReference>
<proteinExistence type="predicted"/>
<dbReference type="InterPro" id="IPR026371">
    <property type="entry name" value="PGF_CTERM"/>
</dbReference>
<protein>
    <submittedName>
        <fullName evidence="5">PGF-CTERM sorting domain-containing protein</fullName>
    </submittedName>
</protein>
<dbReference type="GO" id="GO:0005886">
    <property type="term" value="C:plasma membrane"/>
    <property type="evidence" value="ECO:0007669"/>
    <property type="project" value="UniProtKB-SubCell"/>
</dbReference>
<evidence type="ECO:0000256" key="3">
    <source>
        <dbReference type="SAM" id="Phobius"/>
    </source>
</evidence>
<comment type="caution">
    <text evidence="5">The sequence shown here is derived from an EMBL/GenBank/DDBJ whole genome shotgun (WGS) entry which is preliminary data.</text>
</comment>
<keyword evidence="6" id="KW-1185">Reference proteome</keyword>
<dbReference type="InterPro" id="IPR038480">
    <property type="entry name" value="YuaB-like_sf"/>
</dbReference>
<evidence type="ECO:0000259" key="4">
    <source>
        <dbReference type="Pfam" id="PF18204"/>
    </source>
</evidence>
<dbReference type="NCBIfam" id="TIGR04126">
    <property type="entry name" value="PGF_CTERM"/>
    <property type="match status" value="1"/>
</dbReference>
<evidence type="ECO:0000313" key="5">
    <source>
        <dbReference type="EMBL" id="MFC5366674.1"/>
    </source>
</evidence>
<feature type="region of interest" description="Disordered" evidence="2">
    <location>
        <begin position="89"/>
        <end position="126"/>
    </location>
</feature>
<feature type="compositionally biased region" description="Polar residues" evidence="2">
    <location>
        <begin position="155"/>
        <end position="170"/>
    </location>
</feature>
<feature type="compositionally biased region" description="Polar residues" evidence="2">
    <location>
        <begin position="109"/>
        <end position="126"/>
    </location>
</feature>
<keyword evidence="3" id="KW-0472">Membrane</keyword>
<organism evidence="5 6">
    <name type="scientific">Salinirubrum litoreum</name>
    <dbReference type="NCBI Taxonomy" id="1126234"/>
    <lineage>
        <taxon>Archaea</taxon>
        <taxon>Methanobacteriati</taxon>
        <taxon>Methanobacteriota</taxon>
        <taxon>Stenosarchaea group</taxon>
        <taxon>Halobacteria</taxon>
        <taxon>Halobacteriales</taxon>
        <taxon>Haloferacaceae</taxon>
        <taxon>Salinirubrum</taxon>
    </lineage>
</organism>
<dbReference type="EMBL" id="JBHSKX010000001">
    <property type="protein sequence ID" value="MFC5366674.1"/>
    <property type="molecule type" value="Genomic_DNA"/>
</dbReference>
<keyword evidence="3" id="KW-1133">Transmembrane helix</keyword>
<feature type="transmembrane region" description="Helical" evidence="3">
    <location>
        <begin position="213"/>
        <end position="231"/>
    </location>
</feature>
<dbReference type="Gene3D" id="2.60.40.3490">
    <property type="match status" value="1"/>
</dbReference>
<keyword evidence="1" id="KW-0732">Signal</keyword>